<dbReference type="GO" id="GO:0016787">
    <property type="term" value="F:hydrolase activity"/>
    <property type="evidence" value="ECO:0007669"/>
    <property type="project" value="UniProtKB-KW"/>
</dbReference>
<dbReference type="SUPFAM" id="SSF53474">
    <property type="entry name" value="alpha/beta-Hydrolases"/>
    <property type="match status" value="1"/>
</dbReference>
<evidence type="ECO:0000313" key="4">
    <source>
        <dbReference type="Proteomes" id="UP000064912"/>
    </source>
</evidence>
<evidence type="ECO:0000259" key="2">
    <source>
        <dbReference type="Pfam" id="PF00975"/>
    </source>
</evidence>
<reference evidence="3 4" key="1">
    <citation type="submission" date="2015-02" db="EMBL/GenBank/DDBJ databases">
        <title>Genome sequene of Rhodovulum sulfidophilum DSM 2351.</title>
        <authorList>
            <person name="Nagao N."/>
        </authorList>
    </citation>
    <scope>NUCLEOTIDE SEQUENCE [LARGE SCALE GENOMIC DNA]</scope>
    <source>
        <strain evidence="3 4">DSM 2351</strain>
    </source>
</reference>
<comment type="similarity">
    <text evidence="1">Belongs to the thioesterase family.</text>
</comment>
<dbReference type="InterPro" id="IPR012223">
    <property type="entry name" value="TEII"/>
</dbReference>
<dbReference type="PANTHER" id="PTHR11487">
    <property type="entry name" value="THIOESTERASE"/>
    <property type="match status" value="1"/>
</dbReference>
<gene>
    <name evidence="3" type="ORF">NHU_00900</name>
</gene>
<sequence length="270" mass="28821">MTSTDWLIRAPGRTEARLRLFLFPFAGGGASIYRGWAEAAPEDVEVIRVQPPGRENRAAEPAFDSVEALAKGFIGAALPAMDRPFALFGHSLGSMVAFRAAALLRGRPQGARLCRLFVSGARPPHLPDPEPIHGLPDPAFREALRARGGTPDAILDDADMFSFFAPTLRRDLRAAETWFDPDAPAPGVPLVVLNGRGDRVVKAESAGVWARYAPTEPGLHEFDGGHFFVQARGAEVREAVFAELARGPGLRDYSACRSATGIPSASPGGG</sequence>
<dbReference type="GO" id="GO:0008610">
    <property type="term" value="P:lipid biosynthetic process"/>
    <property type="evidence" value="ECO:0007669"/>
    <property type="project" value="TreeGrafter"/>
</dbReference>
<dbReference type="EMBL" id="AP014800">
    <property type="protein sequence ID" value="BAQ68067.1"/>
    <property type="molecule type" value="Genomic_DNA"/>
</dbReference>
<feature type="domain" description="Thioesterase" evidence="2">
    <location>
        <begin position="19"/>
        <end position="235"/>
    </location>
</feature>
<dbReference type="InterPro" id="IPR001031">
    <property type="entry name" value="Thioesterase"/>
</dbReference>
<dbReference type="AlphaFoldDB" id="A0A0D6AYX6"/>
<dbReference type="PATRIC" id="fig|35806.4.peg.921"/>
<organism evidence="3 4">
    <name type="scientific">Rhodovulum sulfidophilum</name>
    <name type="common">Rhodobacter sulfidophilus</name>
    <dbReference type="NCBI Taxonomy" id="35806"/>
    <lineage>
        <taxon>Bacteria</taxon>
        <taxon>Pseudomonadati</taxon>
        <taxon>Pseudomonadota</taxon>
        <taxon>Alphaproteobacteria</taxon>
        <taxon>Rhodobacterales</taxon>
        <taxon>Paracoccaceae</taxon>
        <taxon>Rhodovulum</taxon>
    </lineage>
</organism>
<proteinExistence type="inferred from homology"/>
<accession>A0A0D6AYX6</accession>
<name>A0A0D6AYX6_RHOSU</name>
<dbReference type="PANTHER" id="PTHR11487:SF0">
    <property type="entry name" value="S-ACYL FATTY ACID SYNTHASE THIOESTERASE, MEDIUM CHAIN"/>
    <property type="match status" value="1"/>
</dbReference>
<keyword evidence="3" id="KW-0378">Hydrolase</keyword>
<evidence type="ECO:0000256" key="1">
    <source>
        <dbReference type="ARBA" id="ARBA00007169"/>
    </source>
</evidence>
<protein>
    <submittedName>
        <fullName evidence="3">Oleoyl-(Acyl-carrier-protein) hydrolase</fullName>
    </submittedName>
</protein>
<dbReference type="KEGG" id="rsu:NHU_00900"/>
<dbReference type="Pfam" id="PF00975">
    <property type="entry name" value="Thioesterase"/>
    <property type="match status" value="1"/>
</dbReference>
<dbReference type="Gene3D" id="3.40.50.1820">
    <property type="entry name" value="alpha/beta hydrolase"/>
    <property type="match status" value="1"/>
</dbReference>
<dbReference type="InterPro" id="IPR029058">
    <property type="entry name" value="AB_hydrolase_fold"/>
</dbReference>
<dbReference type="Proteomes" id="UP000064912">
    <property type="component" value="Chromosome"/>
</dbReference>
<evidence type="ECO:0000313" key="3">
    <source>
        <dbReference type="EMBL" id="BAQ68067.1"/>
    </source>
</evidence>